<dbReference type="GO" id="GO:0035299">
    <property type="term" value="F:inositol-1,3,4,5,6-pentakisphosphate 2-kinase activity"/>
    <property type="evidence" value="ECO:0007669"/>
    <property type="project" value="UniProtKB-EC"/>
</dbReference>
<feature type="region of interest" description="Disordered" evidence="10">
    <location>
        <begin position="336"/>
        <end position="379"/>
    </location>
</feature>
<evidence type="ECO:0000256" key="6">
    <source>
        <dbReference type="ARBA" id="ARBA00022741"/>
    </source>
</evidence>
<keyword evidence="7 9" id="KW-0418">Kinase</keyword>
<evidence type="ECO:0000256" key="9">
    <source>
        <dbReference type="RuleBase" id="RU364126"/>
    </source>
</evidence>
<reference evidence="11" key="2">
    <citation type="submission" date="2023-05" db="EMBL/GenBank/DDBJ databases">
        <authorList>
            <consortium name="Lawrence Berkeley National Laboratory"/>
            <person name="Steindorff A."/>
            <person name="Hensen N."/>
            <person name="Bonometti L."/>
            <person name="Westerberg I."/>
            <person name="Brannstrom I.O."/>
            <person name="Guillou S."/>
            <person name="Cros-Aarteil S."/>
            <person name="Calhoun S."/>
            <person name="Haridas S."/>
            <person name="Kuo A."/>
            <person name="Mondo S."/>
            <person name="Pangilinan J."/>
            <person name="Riley R."/>
            <person name="Labutti K."/>
            <person name="Andreopoulos B."/>
            <person name="Lipzen A."/>
            <person name="Chen C."/>
            <person name="Yanf M."/>
            <person name="Daum C."/>
            <person name="Ng V."/>
            <person name="Clum A."/>
            <person name="Ohm R."/>
            <person name="Martin F."/>
            <person name="Silar P."/>
            <person name="Natvig D."/>
            <person name="Lalanne C."/>
            <person name="Gautier V."/>
            <person name="Ament-Velasquez S.L."/>
            <person name="Kruys A."/>
            <person name="Hutchinson M.I."/>
            <person name="Powell A.J."/>
            <person name="Barry K."/>
            <person name="Miller A.N."/>
            <person name="Grigoriev I.V."/>
            <person name="Debuchy R."/>
            <person name="Gladieux P."/>
            <person name="Thoren M.H."/>
            <person name="Johannesson H."/>
        </authorList>
    </citation>
    <scope>NUCLEOTIDE SEQUENCE</scope>
    <source>
        <strain evidence="11">PSN293</strain>
    </source>
</reference>
<evidence type="ECO:0000313" key="11">
    <source>
        <dbReference type="EMBL" id="KAK4212920.1"/>
    </source>
</evidence>
<dbReference type="Proteomes" id="UP001301769">
    <property type="component" value="Unassembled WGS sequence"/>
</dbReference>
<comment type="similarity">
    <text evidence="2">Belongs to the IPK1 type 1 family.</text>
</comment>
<dbReference type="AlphaFoldDB" id="A0AAN7B9E7"/>
<feature type="compositionally biased region" description="Acidic residues" evidence="10">
    <location>
        <begin position="353"/>
        <end position="364"/>
    </location>
</feature>
<gene>
    <name evidence="11" type="ORF">QBC37DRAFT_345078</name>
</gene>
<evidence type="ECO:0000256" key="2">
    <source>
        <dbReference type="ARBA" id="ARBA00008305"/>
    </source>
</evidence>
<evidence type="ECO:0000256" key="5">
    <source>
        <dbReference type="ARBA" id="ARBA00022679"/>
    </source>
</evidence>
<evidence type="ECO:0000256" key="1">
    <source>
        <dbReference type="ARBA" id="ARBA00003979"/>
    </source>
</evidence>
<keyword evidence="12" id="KW-1185">Reference proteome</keyword>
<reference evidence="11" key="1">
    <citation type="journal article" date="2023" name="Mol. Phylogenet. Evol.">
        <title>Genome-scale phylogeny and comparative genomics of the fungal order Sordariales.</title>
        <authorList>
            <person name="Hensen N."/>
            <person name="Bonometti L."/>
            <person name="Westerberg I."/>
            <person name="Brannstrom I.O."/>
            <person name="Guillou S."/>
            <person name="Cros-Aarteil S."/>
            <person name="Calhoun S."/>
            <person name="Haridas S."/>
            <person name="Kuo A."/>
            <person name="Mondo S."/>
            <person name="Pangilinan J."/>
            <person name="Riley R."/>
            <person name="LaButti K."/>
            <person name="Andreopoulos B."/>
            <person name="Lipzen A."/>
            <person name="Chen C."/>
            <person name="Yan M."/>
            <person name="Daum C."/>
            <person name="Ng V."/>
            <person name="Clum A."/>
            <person name="Steindorff A."/>
            <person name="Ohm R.A."/>
            <person name="Martin F."/>
            <person name="Silar P."/>
            <person name="Natvig D.O."/>
            <person name="Lalanne C."/>
            <person name="Gautier V."/>
            <person name="Ament-Velasquez S.L."/>
            <person name="Kruys A."/>
            <person name="Hutchinson M.I."/>
            <person name="Powell A.J."/>
            <person name="Barry K."/>
            <person name="Miller A.N."/>
            <person name="Grigoriev I.V."/>
            <person name="Debuchy R."/>
            <person name="Gladieux P."/>
            <person name="Hiltunen Thoren M."/>
            <person name="Johannesson H."/>
        </authorList>
    </citation>
    <scope>NUCLEOTIDE SEQUENCE</scope>
    <source>
        <strain evidence="11">PSN293</strain>
    </source>
</reference>
<accession>A0AAN7B9E7</accession>
<comment type="function">
    <text evidence="1">Has kinase activity and phosphorylates inositol-1,3,4,5,6-pentakisphosphate (Ins(1,3,4,5,6)P5) to produce 1,2,3,4,5,6-hexakisphosphate (InsP6), also known as phytate.</text>
</comment>
<dbReference type="InterPro" id="IPR009286">
    <property type="entry name" value="Ins_P5_2-kin"/>
</dbReference>
<feature type="region of interest" description="Disordered" evidence="10">
    <location>
        <begin position="188"/>
        <end position="209"/>
    </location>
</feature>
<keyword evidence="8 9" id="KW-0067">ATP-binding</keyword>
<evidence type="ECO:0000256" key="3">
    <source>
        <dbReference type="ARBA" id="ARBA00012023"/>
    </source>
</evidence>
<comment type="catalytic activity">
    <reaction evidence="9">
        <text>1D-myo-inositol 1,3,4,5,6-pentakisphosphate + ATP = 1D-myo-inositol hexakisphosphate + ADP + H(+)</text>
        <dbReference type="Rhea" id="RHEA:20313"/>
        <dbReference type="ChEBI" id="CHEBI:15378"/>
        <dbReference type="ChEBI" id="CHEBI:30616"/>
        <dbReference type="ChEBI" id="CHEBI:57733"/>
        <dbReference type="ChEBI" id="CHEBI:58130"/>
        <dbReference type="ChEBI" id="CHEBI:456216"/>
        <dbReference type="EC" id="2.7.1.158"/>
    </reaction>
</comment>
<protein>
    <recommendedName>
        <fullName evidence="4 9">Inositol-pentakisphosphate 2-kinase</fullName>
        <ecNumber evidence="3 9">2.7.1.158</ecNumber>
    </recommendedName>
</protein>
<dbReference type="GO" id="GO:0005634">
    <property type="term" value="C:nucleus"/>
    <property type="evidence" value="ECO:0007669"/>
    <property type="project" value="TreeGrafter"/>
</dbReference>
<dbReference type="PANTHER" id="PTHR14456:SF2">
    <property type="entry name" value="INOSITOL-PENTAKISPHOSPHATE 2-KINASE"/>
    <property type="match status" value="1"/>
</dbReference>
<keyword evidence="5 9" id="KW-0808">Transferase</keyword>
<sequence length="435" mass="48672">MSTPSTIPDLAALLADDFDFKFVGEGAANIIFEIIQSQEPDPLLHDKLLRVPKARAIALDYLHVQEYWESSVRPLFQDGDLVNQVLVHLGACSAKQNLIISRMQAAVSSVEPTRRKDFRGSTVGETEYAMLVDDMRAARSNIKGGGGFEILLEFKPKWLTQSPDAPANAIRCRNCAKEWLRYHDKLQKKLQKPPKLQQSFTPDDKLQRRQTQKALPLPVLCTIDLLNSSSCIKARERVLSRLTDPSPTSRSTVALTNAIPEGSRQWRLLSRWLEGNSLLKRLELAQRANDDPEHLDRNGRGKRKRGGCLTALVGQENPELDLAMTLRDCTCFLRIPGPPGPPPLERAGAGGPAEEDDDDDDEQGEAAATEQDVEEESVEVEAKLGDLDKKNGAAKLATWQALERRLIDEGFYTKRRPRAEWTCALERTDEDEDED</sequence>
<dbReference type="EMBL" id="MU858118">
    <property type="protein sequence ID" value="KAK4212920.1"/>
    <property type="molecule type" value="Genomic_DNA"/>
</dbReference>
<evidence type="ECO:0000256" key="10">
    <source>
        <dbReference type="SAM" id="MobiDB-lite"/>
    </source>
</evidence>
<comment type="caution">
    <text evidence="11">The sequence shown here is derived from an EMBL/GenBank/DDBJ whole genome shotgun (WGS) entry which is preliminary data.</text>
</comment>
<evidence type="ECO:0000256" key="4">
    <source>
        <dbReference type="ARBA" id="ARBA00014846"/>
    </source>
</evidence>
<comment type="domain">
    <text evidence="9">The EXKPK motif is conserved in inositol-pentakisphosphate 2-kinases of both family 1 and 2.</text>
</comment>
<keyword evidence="6 9" id="KW-0547">Nucleotide-binding</keyword>
<proteinExistence type="inferred from homology"/>
<evidence type="ECO:0000256" key="7">
    <source>
        <dbReference type="ARBA" id="ARBA00022777"/>
    </source>
</evidence>
<dbReference type="GO" id="GO:0005524">
    <property type="term" value="F:ATP binding"/>
    <property type="evidence" value="ECO:0007669"/>
    <property type="project" value="UniProtKB-KW"/>
</dbReference>
<evidence type="ECO:0000313" key="12">
    <source>
        <dbReference type="Proteomes" id="UP001301769"/>
    </source>
</evidence>
<dbReference type="GO" id="GO:0032958">
    <property type="term" value="P:inositol phosphate biosynthetic process"/>
    <property type="evidence" value="ECO:0007669"/>
    <property type="project" value="TreeGrafter"/>
</dbReference>
<comment type="function">
    <text evidence="9">Phosphorylates Ins(1,3,4,5,6)P5 at position 2 to form Ins(1,2,3,4,5,6)P6 (InsP6 or phytate).</text>
</comment>
<organism evidence="11 12">
    <name type="scientific">Rhypophila decipiens</name>
    <dbReference type="NCBI Taxonomy" id="261697"/>
    <lineage>
        <taxon>Eukaryota</taxon>
        <taxon>Fungi</taxon>
        <taxon>Dikarya</taxon>
        <taxon>Ascomycota</taxon>
        <taxon>Pezizomycotina</taxon>
        <taxon>Sordariomycetes</taxon>
        <taxon>Sordariomycetidae</taxon>
        <taxon>Sordariales</taxon>
        <taxon>Naviculisporaceae</taxon>
        <taxon>Rhypophila</taxon>
    </lineage>
</organism>
<name>A0AAN7B9E7_9PEZI</name>
<dbReference type="EC" id="2.7.1.158" evidence="3 9"/>
<dbReference type="Pfam" id="PF06090">
    <property type="entry name" value="Ins_P5_2-kin"/>
    <property type="match status" value="1"/>
</dbReference>
<dbReference type="PANTHER" id="PTHR14456">
    <property type="entry name" value="INOSITOL POLYPHOSPHATE KINASE 1"/>
    <property type="match status" value="1"/>
</dbReference>
<evidence type="ECO:0000256" key="8">
    <source>
        <dbReference type="ARBA" id="ARBA00022840"/>
    </source>
</evidence>